<keyword evidence="4" id="KW-0464">Manganese</keyword>
<evidence type="ECO:0000313" key="9">
    <source>
        <dbReference type="EMBL" id="CAD9108360.1"/>
    </source>
</evidence>
<evidence type="ECO:0000259" key="8">
    <source>
        <dbReference type="PROSITE" id="PS00125"/>
    </source>
</evidence>
<dbReference type="PANTHER" id="PTHR11668:SF488">
    <property type="entry name" value="SERINE_THREONINE-PROTEIN PHOSPHATASE"/>
    <property type="match status" value="1"/>
</dbReference>
<dbReference type="InterPro" id="IPR004843">
    <property type="entry name" value="Calcineurin-like_PHP"/>
</dbReference>
<evidence type="ECO:0000256" key="4">
    <source>
        <dbReference type="ARBA" id="ARBA00023211"/>
    </source>
</evidence>
<dbReference type="PANTHER" id="PTHR11668">
    <property type="entry name" value="SERINE/THREONINE PROTEIN PHOSPHATASE"/>
    <property type="match status" value="1"/>
</dbReference>
<dbReference type="PRINTS" id="PR00114">
    <property type="entry name" value="STPHPHTASE"/>
</dbReference>
<accession>A0A7S1PYE5</accession>
<dbReference type="GO" id="GO:0046872">
    <property type="term" value="F:metal ion binding"/>
    <property type="evidence" value="ECO:0007669"/>
    <property type="project" value="UniProtKB-KW"/>
</dbReference>
<dbReference type="AlphaFoldDB" id="A0A7S1PYE5"/>
<dbReference type="FunFam" id="3.60.21.10:FF:000026">
    <property type="entry name" value="Serine/threonine-protein phosphatase"/>
    <property type="match status" value="1"/>
</dbReference>
<proteinExistence type="inferred from homology"/>
<dbReference type="GO" id="GO:0005634">
    <property type="term" value="C:nucleus"/>
    <property type="evidence" value="ECO:0007669"/>
    <property type="project" value="TreeGrafter"/>
</dbReference>
<comment type="catalytic activity">
    <reaction evidence="6 7">
        <text>O-phospho-L-threonyl-[protein] + H2O = L-threonyl-[protein] + phosphate</text>
        <dbReference type="Rhea" id="RHEA:47004"/>
        <dbReference type="Rhea" id="RHEA-COMP:11060"/>
        <dbReference type="Rhea" id="RHEA-COMP:11605"/>
        <dbReference type="ChEBI" id="CHEBI:15377"/>
        <dbReference type="ChEBI" id="CHEBI:30013"/>
        <dbReference type="ChEBI" id="CHEBI:43474"/>
        <dbReference type="ChEBI" id="CHEBI:61977"/>
        <dbReference type="EC" id="3.1.3.16"/>
    </reaction>
</comment>
<dbReference type="Pfam" id="PF00149">
    <property type="entry name" value="Metallophos"/>
    <property type="match status" value="1"/>
</dbReference>
<comment type="similarity">
    <text evidence="7">Belongs to the PPP phosphatase family.</text>
</comment>
<dbReference type="GO" id="GO:0004722">
    <property type="term" value="F:protein serine/threonine phosphatase activity"/>
    <property type="evidence" value="ECO:0007669"/>
    <property type="project" value="UniProtKB-EC"/>
</dbReference>
<evidence type="ECO:0000256" key="2">
    <source>
        <dbReference type="ARBA" id="ARBA00022801"/>
    </source>
</evidence>
<protein>
    <recommendedName>
        <fullName evidence="7">Serine/threonine-protein phosphatase</fullName>
        <ecNumber evidence="7">3.1.3.16</ecNumber>
    </recommendedName>
</protein>
<reference evidence="9" key="1">
    <citation type="submission" date="2021-01" db="EMBL/GenBank/DDBJ databases">
        <authorList>
            <person name="Corre E."/>
            <person name="Pelletier E."/>
            <person name="Niang G."/>
            <person name="Scheremetjew M."/>
            <person name="Finn R."/>
            <person name="Kale V."/>
            <person name="Holt S."/>
            <person name="Cochrane G."/>
            <person name="Meng A."/>
            <person name="Brown T."/>
            <person name="Cohen L."/>
        </authorList>
    </citation>
    <scope>NUCLEOTIDE SEQUENCE</scope>
    <source>
        <strain evidence="9">CCAP 1951/1</strain>
    </source>
</reference>
<sequence length="306" mass="34519">MKRDRQASNEIPADDEVDVLMQTILKEWRSPPALPEALVVSIIRRAIMQILSEQMLVQVDAPVNICGDLHGQLHDLAAIFSTLGQPPQQPYLFLGDYVDRGKHGIETIIVLLWHKIRHPERIYLLRGNHESSSLTKQYGFFDDCKRKFSVRMWKMFVELFNCLPVAGLVEDAALCMHGGISPDLNTLDDINAIERPCDVTDTGLLCDLLWADPEVGVAGWAKNDRGVSYVFGENTLKEKLKELDLDMIIRAHQVMDHGYEFFAGRSLVTVFSASNYCGEFTNCGAVLKMDANLKCSFQVFKPKFVV</sequence>
<keyword evidence="2 7" id="KW-0378">Hydrolase</keyword>
<comment type="catalytic activity">
    <reaction evidence="5">
        <text>O-phospho-L-seryl-[protein] + H2O = L-seryl-[protein] + phosphate</text>
        <dbReference type="Rhea" id="RHEA:20629"/>
        <dbReference type="Rhea" id="RHEA-COMP:9863"/>
        <dbReference type="Rhea" id="RHEA-COMP:11604"/>
        <dbReference type="ChEBI" id="CHEBI:15377"/>
        <dbReference type="ChEBI" id="CHEBI:29999"/>
        <dbReference type="ChEBI" id="CHEBI:43474"/>
        <dbReference type="ChEBI" id="CHEBI:83421"/>
        <dbReference type="EC" id="3.1.3.16"/>
    </reaction>
</comment>
<evidence type="ECO:0000256" key="7">
    <source>
        <dbReference type="RuleBase" id="RU004273"/>
    </source>
</evidence>
<evidence type="ECO:0000256" key="1">
    <source>
        <dbReference type="ARBA" id="ARBA00022723"/>
    </source>
</evidence>
<dbReference type="SUPFAM" id="SSF56300">
    <property type="entry name" value="Metallo-dependent phosphatases"/>
    <property type="match status" value="1"/>
</dbReference>
<dbReference type="InterPro" id="IPR006186">
    <property type="entry name" value="Ser/Thr-sp_prot-phosphatase"/>
</dbReference>
<dbReference type="Gene3D" id="3.60.21.10">
    <property type="match status" value="1"/>
</dbReference>
<evidence type="ECO:0000256" key="5">
    <source>
        <dbReference type="ARBA" id="ARBA00047761"/>
    </source>
</evidence>
<keyword evidence="1" id="KW-0479">Metal-binding</keyword>
<dbReference type="InterPro" id="IPR029052">
    <property type="entry name" value="Metallo-depent_PP-like"/>
</dbReference>
<name>A0A7S1PYE5_NEODS</name>
<evidence type="ECO:0000256" key="6">
    <source>
        <dbReference type="ARBA" id="ARBA00048336"/>
    </source>
</evidence>
<dbReference type="GO" id="GO:0005737">
    <property type="term" value="C:cytoplasm"/>
    <property type="evidence" value="ECO:0007669"/>
    <property type="project" value="TreeGrafter"/>
</dbReference>
<dbReference type="EC" id="3.1.3.16" evidence="7"/>
<feature type="domain" description="Serine/threonine specific protein phosphatases" evidence="8">
    <location>
        <begin position="125"/>
        <end position="130"/>
    </location>
</feature>
<evidence type="ECO:0000256" key="3">
    <source>
        <dbReference type="ARBA" id="ARBA00022912"/>
    </source>
</evidence>
<dbReference type="SMART" id="SM00156">
    <property type="entry name" value="PP2Ac"/>
    <property type="match status" value="1"/>
</dbReference>
<dbReference type="EMBL" id="HBGF01016568">
    <property type="protein sequence ID" value="CAD9108360.1"/>
    <property type="molecule type" value="Transcribed_RNA"/>
</dbReference>
<gene>
    <name evidence="9" type="ORF">NDES1114_LOCUS10886</name>
</gene>
<keyword evidence="3" id="KW-0904">Protein phosphatase</keyword>
<organism evidence="9">
    <name type="scientific">Neobodo designis</name>
    <name type="common">Flagellated protozoan</name>
    <name type="synonym">Bodo designis</name>
    <dbReference type="NCBI Taxonomy" id="312471"/>
    <lineage>
        <taxon>Eukaryota</taxon>
        <taxon>Discoba</taxon>
        <taxon>Euglenozoa</taxon>
        <taxon>Kinetoplastea</taxon>
        <taxon>Metakinetoplastina</taxon>
        <taxon>Neobodonida</taxon>
        <taxon>Neobodo</taxon>
    </lineage>
</organism>
<dbReference type="InterPro" id="IPR050341">
    <property type="entry name" value="PP1_catalytic_subunit"/>
</dbReference>
<dbReference type="PROSITE" id="PS00125">
    <property type="entry name" value="SER_THR_PHOSPHATASE"/>
    <property type="match status" value="1"/>
</dbReference>